<dbReference type="InterPro" id="IPR012349">
    <property type="entry name" value="Split_barrel_FMN-bd"/>
</dbReference>
<dbReference type="PANTHER" id="PTHR34818:SF1">
    <property type="entry name" value="PROTEIN BLI-3"/>
    <property type="match status" value="1"/>
</dbReference>
<dbReference type="Gene3D" id="2.30.110.10">
    <property type="entry name" value="Electron Transport, Fmn-binding Protein, Chain A"/>
    <property type="match status" value="1"/>
</dbReference>
<proteinExistence type="predicted"/>
<dbReference type="InterPro" id="IPR038725">
    <property type="entry name" value="YdaG_split_barrel_FMN-bd"/>
</dbReference>
<protein>
    <submittedName>
        <fullName evidence="2">Pyridoxamine 5'-phosphate oxidase</fullName>
    </submittedName>
</protein>
<gene>
    <name evidence="2" type="ORF">DK846_08980</name>
</gene>
<evidence type="ECO:0000313" key="3">
    <source>
        <dbReference type="Proteomes" id="UP000245657"/>
    </source>
</evidence>
<dbReference type="Pfam" id="PF16242">
    <property type="entry name" value="Pyrid_ox_like"/>
    <property type="match status" value="1"/>
</dbReference>
<dbReference type="InterPro" id="IPR052917">
    <property type="entry name" value="Stress-Dev_Protein"/>
</dbReference>
<dbReference type="AlphaFoldDB" id="A0A2V2MW52"/>
<feature type="domain" description="General stress protein FMN-binding split barrel" evidence="1">
    <location>
        <begin position="35"/>
        <end position="144"/>
    </location>
</feature>
<dbReference type="RefSeq" id="WP_109968602.1">
    <property type="nucleotide sequence ID" value="NZ_CP176093.1"/>
</dbReference>
<name>A0A2V2MW52_9EURY</name>
<dbReference type="Proteomes" id="UP000245657">
    <property type="component" value="Unassembled WGS sequence"/>
</dbReference>
<evidence type="ECO:0000259" key="1">
    <source>
        <dbReference type="Pfam" id="PF16242"/>
    </source>
</evidence>
<keyword evidence="3" id="KW-1185">Reference proteome</keyword>
<reference evidence="2 3" key="1">
    <citation type="submission" date="2018-05" db="EMBL/GenBank/DDBJ databases">
        <title>Draft genome of Methanospirillum lacunae Ki8-1.</title>
        <authorList>
            <person name="Dueholm M.S."/>
            <person name="Nielsen P.H."/>
            <person name="Bakmann L.F."/>
            <person name="Otzen D.E."/>
        </authorList>
    </citation>
    <scope>NUCLEOTIDE SEQUENCE [LARGE SCALE GENOMIC DNA]</scope>
    <source>
        <strain evidence="2 3">Ki8-1</strain>
    </source>
</reference>
<dbReference type="EMBL" id="QGMY01000007">
    <property type="protein sequence ID" value="PWR72112.1"/>
    <property type="molecule type" value="Genomic_DNA"/>
</dbReference>
<comment type="caution">
    <text evidence="2">The sequence shown here is derived from an EMBL/GenBank/DDBJ whole genome shotgun (WGS) entry which is preliminary data.</text>
</comment>
<accession>A0A2V2MW52</accession>
<dbReference type="PANTHER" id="PTHR34818">
    <property type="entry name" value="PROTEIN BLI-3"/>
    <property type="match status" value="1"/>
</dbReference>
<evidence type="ECO:0000313" key="2">
    <source>
        <dbReference type="EMBL" id="PWR72112.1"/>
    </source>
</evidence>
<dbReference type="SUPFAM" id="SSF50475">
    <property type="entry name" value="FMN-binding split barrel"/>
    <property type="match status" value="1"/>
</dbReference>
<sequence>MDQMTGHDRAITLMSEAKATVLTTIDEQGWPSTRAMLNLRNMETYPDLAPVFDSHQNDLLVYFTTNTSSGKVSQIKNNEKASVYYCDPLTWRGLMLGGVISVVSDPAIKEKIWQKDWTMYYPGGVFDPDYSILCLVPRVAKYYEYLDSVSWNPSDSQ</sequence>
<organism evidence="2 3">
    <name type="scientific">Methanospirillum lacunae</name>
    <dbReference type="NCBI Taxonomy" id="668570"/>
    <lineage>
        <taxon>Archaea</taxon>
        <taxon>Methanobacteriati</taxon>
        <taxon>Methanobacteriota</taxon>
        <taxon>Stenosarchaea group</taxon>
        <taxon>Methanomicrobia</taxon>
        <taxon>Methanomicrobiales</taxon>
        <taxon>Methanospirillaceae</taxon>
        <taxon>Methanospirillum</taxon>
    </lineage>
</organism>
<dbReference type="GeneID" id="97548021"/>